<evidence type="ECO:0000256" key="15">
    <source>
        <dbReference type="ARBA" id="ARBA00049117"/>
    </source>
</evidence>
<dbReference type="GO" id="GO:0016798">
    <property type="term" value="F:hydrolase activity, acting on glycosyl bonds"/>
    <property type="evidence" value="ECO:0007669"/>
    <property type="project" value="UniProtKB-KW"/>
</dbReference>
<dbReference type="CDD" id="cd02186">
    <property type="entry name" value="alpha_tubulin"/>
    <property type="match status" value="1"/>
</dbReference>
<proteinExistence type="inferred from homology"/>
<dbReference type="Gene3D" id="1.10.287.600">
    <property type="entry name" value="Helix hairpin bin"/>
    <property type="match status" value="1"/>
</dbReference>
<dbReference type="FunFam" id="3.30.1330.20:FF:000001">
    <property type="entry name" value="Tubulin alpha chain"/>
    <property type="match status" value="1"/>
</dbReference>
<keyword evidence="7" id="KW-0493">Microtubule</keyword>
<dbReference type="InterPro" id="IPR008280">
    <property type="entry name" value="Tub_FtsZ_C"/>
</dbReference>
<dbReference type="GO" id="GO:0005525">
    <property type="term" value="F:GTP binding"/>
    <property type="evidence" value="ECO:0007669"/>
    <property type="project" value="UniProtKB-KW"/>
</dbReference>
<keyword evidence="10" id="KW-0378">Hydrolase</keyword>
<evidence type="ECO:0000313" key="18">
    <source>
        <dbReference type="Ensembl" id="ENSBGRP00000034023.1"/>
    </source>
</evidence>
<evidence type="ECO:0000259" key="17">
    <source>
        <dbReference type="SMART" id="SM00865"/>
    </source>
</evidence>
<dbReference type="Pfam" id="PF03953">
    <property type="entry name" value="Tubulin_C"/>
    <property type="match status" value="1"/>
</dbReference>
<dbReference type="InterPro" id="IPR017853">
    <property type="entry name" value="GH"/>
</dbReference>
<organism evidence="18 19">
    <name type="scientific">Bos mutus grunniens</name>
    <name type="common">Wild yak</name>
    <name type="synonym">Bos grunniens</name>
    <dbReference type="NCBI Taxonomy" id="30521"/>
    <lineage>
        <taxon>Eukaryota</taxon>
        <taxon>Metazoa</taxon>
        <taxon>Chordata</taxon>
        <taxon>Craniata</taxon>
        <taxon>Vertebrata</taxon>
        <taxon>Euteleostomi</taxon>
        <taxon>Mammalia</taxon>
        <taxon>Eutheria</taxon>
        <taxon>Laurasiatheria</taxon>
        <taxon>Artiodactyla</taxon>
        <taxon>Ruminantia</taxon>
        <taxon>Pecora</taxon>
        <taxon>Bovidae</taxon>
        <taxon>Bovinae</taxon>
        <taxon>Bos</taxon>
    </lineage>
</organism>
<dbReference type="FunFam" id="2.60.120.260:FF:000021">
    <property type="entry name" value="Beta-galactosidase"/>
    <property type="match status" value="1"/>
</dbReference>
<dbReference type="InterPro" id="IPR048912">
    <property type="entry name" value="BetaGal1-like_ABD1"/>
</dbReference>
<evidence type="ECO:0000256" key="2">
    <source>
        <dbReference type="ARBA" id="ARBA00004245"/>
    </source>
</evidence>
<evidence type="ECO:0000313" key="19">
    <source>
        <dbReference type="Proteomes" id="UP000694520"/>
    </source>
</evidence>
<evidence type="ECO:0000256" key="11">
    <source>
        <dbReference type="ARBA" id="ARBA00023134"/>
    </source>
</evidence>
<dbReference type="InterPro" id="IPR018316">
    <property type="entry name" value="Tubulin/FtsZ_2-layer-sand-dom"/>
</dbReference>
<keyword evidence="14" id="KW-0326">Glycosidase</keyword>
<evidence type="ECO:0000256" key="1">
    <source>
        <dbReference type="ARBA" id="ARBA00001946"/>
    </source>
</evidence>
<evidence type="ECO:0000256" key="4">
    <source>
        <dbReference type="ARBA" id="ARBA00009809"/>
    </source>
</evidence>
<dbReference type="InterPro" id="IPR048913">
    <property type="entry name" value="BetaGal_gal-bd"/>
</dbReference>
<dbReference type="Gene3D" id="2.60.120.260">
    <property type="entry name" value="Galactose-binding domain-like"/>
    <property type="match status" value="2"/>
</dbReference>
<dbReference type="GO" id="GO:0005874">
    <property type="term" value="C:microtubule"/>
    <property type="evidence" value="ECO:0007669"/>
    <property type="project" value="UniProtKB-KW"/>
</dbReference>
<comment type="catalytic activity">
    <reaction evidence="15">
        <text>GTP + H2O = GDP + phosphate + H(+)</text>
        <dbReference type="Rhea" id="RHEA:19669"/>
        <dbReference type="ChEBI" id="CHEBI:15377"/>
        <dbReference type="ChEBI" id="CHEBI:15378"/>
        <dbReference type="ChEBI" id="CHEBI:37565"/>
        <dbReference type="ChEBI" id="CHEBI:43474"/>
        <dbReference type="ChEBI" id="CHEBI:58189"/>
    </reaction>
    <physiologicalReaction direction="left-to-right" evidence="15">
        <dbReference type="Rhea" id="RHEA:19670"/>
    </physiologicalReaction>
</comment>
<evidence type="ECO:0000256" key="9">
    <source>
        <dbReference type="ARBA" id="ARBA00022741"/>
    </source>
</evidence>
<evidence type="ECO:0000256" key="13">
    <source>
        <dbReference type="ARBA" id="ARBA00023212"/>
    </source>
</evidence>
<dbReference type="InterPro" id="IPR017975">
    <property type="entry name" value="Tubulin_CS"/>
</dbReference>
<keyword evidence="12" id="KW-0325">Glycoprotein</keyword>
<comment type="similarity">
    <text evidence="4">Belongs to the glycosyl hydrolase 35 family.</text>
</comment>
<reference evidence="18" key="2">
    <citation type="submission" date="2025-08" db="UniProtKB">
        <authorList>
            <consortium name="Ensembl"/>
        </authorList>
    </citation>
    <scope>IDENTIFICATION</scope>
</reference>
<dbReference type="Proteomes" id="UP000694520">
    <property type="component" value="Chromosome 2"/>
</dbReference>
<dbReference type="InterPro" id="IPR023123">
    <property type="entry name" value="Tubulin_C"/>
</dbReference>
<evidence type="ECO:0000256" key="3">
    <source>
        <dbReference type="ARBA" id="ARBA00009636"/>
    </source>
</evidence>
<keyword evidence="6" id="KW-0963">Cytoplasm</keyword>
<dbReference type="GeneTree" id="ENSGT00950000183165"/>
<evidence type="ECO:0008006" key="20">
    <source>
        <dbReference type="Google" id="ProtNLM"/>
    </source>
</evidence>
<dbReference type="SUPFAM" id="SSF51445">
    <property type="entry name" value="(Trans)glycosidases"/>
    <property type="match status" value="1"/>
</dbReference>
<protein>
    <recommendedName>
        <fullName evidence="20">Beta-galactosidase</fullName>
    </recommendedName>
</protein>
<dbReference type="GO" id="GO:0007017">
    <property type="term" value="P:microtubule-based process"/>
    <property type="evidence" value="ECO:0007669"/>
    <property type="project" value="InterPro"/>
</dbReference>
<evidence type="ECO:0000256" key="10">
    <source>
        <dbReference type="ARBA" id="ARBA00022801"/>
    </source>
</evidence>
<comment type="similarity">
    <text evidence="3">Belongs to the tubulin family.</text>
</comment>
<sequence length="1073" mass="120737">MRECISVHVGQAGVQMGNACWELYCLEHGIQPDGQMPSDKTIGGGDDSFTTFFCETGAGKHVPRAVFVDLEPTVIDEIRNGPYRQLFHPEQLITGKEDAANNYARGHYTIGKEIIDPVLDRIRKLSDQCTGLQGFLVFHSFGGGTGSGFTSLLMERLSVDYGKKSKLEFSIYPAPQVSTAVVEPYNSILTTHTTLEHSDCAFMVDNEAIYDICRRNLDIERPTYTNLNRLISQIVSSITASLRFDGALNVDLTEFQTNLVPYPRIHFPLATYAPVISAEKAYHEQLSVAEITNACFEPANQMVKCDPRHGKYMACCLLYRGDVVPKDVNAAIAAIKTKRSIQFVDWCPTGFKVGINYQPPTVVPGGDLAKVQRAVCMLSNTTAIAEAWARLDHKFDLMYAKRAFVHWNPPRDRRTTVCDWKSPKSAMAPKKPLCLPFLLLPLLTLLLPQADTRSFVVDRDHDRFLLDGAPFRYVSGSLHYFRVPRVLWADRLLKMRMSGLNVVQLYVPWNYHEPEPGVYNFNGSRDLFAFLKEATLANLLVILRPGPYICAEWEMGGLPAWLLRKPKIHLRTSDPDFLAAVDSWFKVLLPRIYPWLYHNGGNIISIQVENEYGSYRACDVSYMRHLAGLFRALLGDRILLFTTDGPEGLKCGSLQGLYTTVDFGPADNMTKIFGLLRKYEPRGPLVNSEYYTGWLDYWGQNHSTRSIPAVTKGLEKMLKLGASVNMYMFHGGTNFGYWNGADEKGRFLPITTSYDYDAPISEAGDPTPKLFAIRNVISKFQEVPLGPLPPPSPKMTLGPLNLHLDGNLLDFLDFLCPQGPIHSVLPMTFEAVNQVHGYMLYRTYLPHTVSEPTQLWVPNNGVHDRAYVMVDGVFQGVLERNMKHNLFLMGKIGATLDVLLENMGRLSFGSNSSDFKGLLQPPILGQTILTQWLMFPLKVDNLVKGWFPIQPLKHSHPQTPSGPTFYSTTFPILNSGGDTFLFLPGWTKGQVWINGFNLGRYWTKRGPQQTLYVPRPLLFPRGAHNRITLLELENVPPQPQIQFLDRPILNSTKHRTYVYSLSSASEPMELSGH</sequence>
<dbReference type="SMART" id="SM00864">
    <property type="entry name" value="Tubulin"/>
    <property type="match status" value="1"/>
</dbReference>
<dbReference type="SUPFAM" id="SSF55307">
    <property type="entry name" value="Tubulin C-terminal domain-like"/>
    <property type="match status" value="1"/>
</dbReference>
<dbReference type="PROSITE" id="PS00227">
    <property type="entry name" value="TUBULIN"/>
    <property type="match status" value="1"/>
</dbReference>
<evidence type="ECO:0000256" key="8">
    <source>
        <dbReference type="ARBA" id="ARBA00022729"/>
    </source>
</evidence>
<feature type="domain" description="Tubulin/FtsZ GTPase" evidence="16">
    <location>
        <begin position="49"/>
        <end position="246"/>
    </location>
</feature>
<dbReference type="InterPro" id="IPR000217">
    <property type="entry name" value="Tubulin"/>
</dbReference>
<name>A0A8B9YAM9_BOSMU</name>
<evidence type="ECO:0000256" key="12">
    <source>
        <dbReference type="ARBA" id="ARBA00023180"/>
    </source>
</evidence>
<comment type="cofactor">
    <cofactor evidence="1">
        <name>Mg(2+)</name>
        <dbReference type="ChEBI" id="CHEBI:18420"/>
    </cofactor>
</comment>
<dbReference type="AlphaFoldDB" id="A0A8B9YAM9"/>
<dbReference type="InterPro" id="IPR036525">
    <property type="entry name" value="Tubulin/FtsZ_GTPase_sf"/>
</dbReference>
<evidence type="ECO:0000256" key="6">
    <source>
        <dbReference type="ARBA" id="ARBA00022490"/>
    </source>
</evidence>
<reference evidence="18" key="1">
    <citation type="submission" date="2019-05" db="EMBL/GenBank/DDBJ databases">
        <authorList>
            <person name="Zhang S."/>
            <person name="Liu J."/>
        </authorList>
    </citation>
    <scope>NUCLEOTIDE SEQUENCE [LARGE SCALE GENOMIC DNA]</scope>
</reference>
<comment type="subcellular location">
    <subcellularLocation>
        <location evidence="2">Cytoplasm</location>
        <location evidence="2">Cytoskeleton</location>
    </subcellularLocation>
</comment>
<dbReference type="FunFam" id="3.40.50.1440:FF:000002">
    <property type="entry name" value="Tubulin alpha chain"/>
    <property type="match status" value="1"/>
</dbReference>
<dbReference type="Pfam" id="PF21467">
    <property type="entry name" value="BetaGal_gal-bd"/>
    <property type="match status" value="1"/>
</dbReference>
<dbReference type="PRINTS" id="PR01162">
    <property type="entry name" value="ALPHATUBULIN"/>
</dbReference>
<dbReference type="SUPFAM" id="SSF52490">
    <property type="entry name" value="Tubulin nucleotide-binding domain-like"/>
    <property type="match status" value="1"/>
</dbReference>
<accession>A0A8B9YAM9</accession>
<dbReference type="Pfam" id="PF00091">
    <property type="entry name" value="Tubulin"/>
    <property type="match status" value="1"/>
</dbReference>
<dbReference type="PANTHER" id="PTHR11588">
    <property type="entry name" value="TUBULIN"/>
    <property type="match status" value="1"/>
</dbReference>
<comment type="subunit">
    <text evidence="5">Dimer of alpha and beta chains. A typical microtubule is a hollow water-filled tube with an outer diameter of 25 nm and an inner diameter of 15 nM. Alpha-beta heterodimers associate head-to-tail to form protofilaments running lengthwise along the microtubule wall with the beta-tubulin subunit facing the microtubule plus end conferring a structural polarity. Microtubules usually have 13 protofilaments but different protofilament numbers can be found in some organisms and specialized cells.</text>
</comment>
<dbReference type="InterPro" id="IPR002452">
    <property type="entry name" value="Alpha_tubulin"/>
</dbReference>
<evidence type="ECO:0000256" key="14">
    <source>
        <dbReference type="ARBA" id="ARBA00023295"/>
    </source>
</evidence>
<reference evidence="18" key="3">
    <citation type="submission" date="2025-09" db="UniProtKB">
        <authorList>
            <consortium name="Ensembl"/>
        </authorList>
    </citation>
    <scope>IDENTIFICATION</scope>
</reference>
<dbReference type="Gene3D" id="3.40.50.1440">
    <property type="entry name" value="Tubulin/FtsZ, GTPase domain"/>
    <property type="match status" value="1"/>
</dbReference>
<keyword evidence="19" id="KW-1185">Reference proteome</keyword>
<dbReference type="InterPro" id="IPR037103">
    <property type="entry name" value="Tubulin/FtsZ-like_C"/>
</dbReference>
<keyword evidence="13" id="KW-0206">Cytoskeleton</keyword>
<dbReference type="InterPro" id="IPR003008">
    <property type="entry name" value="Tubulin_FtsZ_GTPase"/>
</dbReference>
<evidence type="ECO:0000256" key="7">
    <source>
        <dbReference type="ARBA" id="ARBA00022701"/>
    </source>
</evidence>
<dbReference type="Gene3D" id="3.20.20.80">
    <property type="entry name" value="Glycosidases"/>
    <property type="match status" value="1"/>
</dbReference>
<feature type="domain" description="Tubulin/FtsZ 2-layer sandwich" evidence="17">
    <location>
        <begin position="248"/>
        <end position="393"/>
    </location>
</feature>
<keyword evidence="8" id="KW-0732">Signal</keyword>
<dbReference type="SUPFAM" id="SSF49785">
    <property type="entry name" value="Galactose-binding domain-like"/>
    <property type="match status" value="1"/>
</dbReference>
<dbReference type="Gene3D" id="3.30.1330.20">
    <property type="entry name" value="Tubulin/FtsZ, C-terminal domain"/>
    <property type="match status" value="1"/>
</dbReference>
<dbReference type="Pfam" id="PF21317">
    <property type="entry name" value="BetaGal_ABD_1"/>
    <property type="match status" value="1"/>
</dbReference>
<keyword evidence="11" id="KW-0342">GTP-binding</keyword>
<dbReference type="InterPro" id="IPR008979">
    <property type="entry name" value="Galactose-bd-like_sf"/>
</dbReference>
<keyword evidence="9" id="KW-0547">Nucleotide-binding</keyword>
<evidence type="ECO:0000259" key="16">
    <source>
        <dbReference type="SMART" id="SM00864"/>
    </source>
</evidence>
<dbReference type="PRINTS" id="PR01161">
    <property type="entry name" value="TUBULIN"/>
</dbReference>
<dbReference type="SMART" id="SM00865">
    <property type="entry name" value="Tubulin_C"/>
    <property type="match status" value="1"/>
</dbReference>
<dbReference type="FunFam" id="3.20.20.80:FF:000017">
    <property type="entry name" value="Beta-galactosidase"/>
    <property type="match status" value="1"/>
</dbReference>
<dbReference type="InterPro" id="IPR031330">
    <property type="entry name" value="Gly_Hdrlase_35_cat"/>
</dbReference>
<dbReference type="Pfam" id="PF01301">
    <property type="entry name" value="Glyco_hydro_35"/>
    <property type="match status" value="1"/>
</dbReference>
<dbReference type="GO" id="GO:0005200">
    <property type="term" value="F:structural constituent of cytoskeleton"/>
    <property type="evidence" value="ECO:0007669"/>
    <property type="project" value="InterPro"/>
</dbReference>
<dbReference type="Ensembl" id="ENSBGRT00000039328.1">
    <property type="protein sequence ID" value="ENSBGRP00000034023.1"/>
    <property type="gene ID" value="ENSBGRG00000021241.1"/>
</dbReference>
<evidence type="ECO:0000256" key="5">
    <source>
        <dbReference type="ARBA" id="ARBA00011747"/>
    </source>
</evidence>